<dbReference type="STRING" id="1238424.J07HQW1_01125"/>
<keyword evidence="1" id="KW-0472">Membrane</keyword>
<feature type="transmembrane region" description="Helical" evidence="1">
    <location>
        <begin position="89"/>
        <end position="118"/>
    </location>
</feature>
<evidence type="ECO:0000313" key="3">
    <source>
        <dbReference type="Proteomes" id="UP000030649"/>
    </source>
</evidence>
<evidence type="ECO:0000256" key="1">
    <source>
        <dbReference type="SAM" id="Phobius"/>
    </source>
</evidence>
<proteinExistence type="predicted"/>
<gene>
    <name evidence="2" type="ORF">J07HQW1_01125</name>
</gene>
<organism evidence="2 3">
    <name type="scientific">Haloquadratum walsbyi J07HQW1</name>
    <dbReference type="NCBI Taxonomy" id="1238424"/>
    <lineage>
        <taxon>Archaea</taxon>
        <taxon>Methanobacteriati</taxon>
        <taxon>Methanobacteriota</taxon>
        <taxon>Stenosarchaea group</taxon>
        <taxon>Halobacteria</taxon>
        <taxon>Halobacteriales</taxon>
        <taxon>Haloferacaceae</taxon>
        <taxon>Haloquadratum</taxon>
    </lineage>
</organism>
<feature type="transmembrane region" description="Helical" evidence="1">
    <location>
        <begin position="55"/>
        <end position="77"/>
    </location>
</feature>
<dbReference type="AlphaFoldDB" id="U1N3X8"/>
<dbReference type="Proteomes" id="UP000030649">
    <property type="component" value="Unassembled WGS sequence"/>
</dbReference>
<evidence type="ECO:0000313" key="2">
    <source>
        <dbReference type="EMBL" id="ERG91093.1"/>
    </source>
</evidence>
<dbReference type="HOGENOM" id="CLU_1514590_0_0_2"/>
<name>U1N3X8_9EURY</name>
<feature type="transmembrane region" description="Helical" evidence="1">
    <location>
        <begin position="12"/>
        <end position="35"/>
    </location>
</feature>
<accession>U1N3X8</accession>
<keyword evidence="1" id="KW-0812">Transmembrane</keyword>
<sequence>MTVVVESLFERLFAGPGVIRAGSAFLIGVGGGAVVQYHYGSRLETALDRSMTQPLVATVYGFIAFGLVSLAIVYAYIQLAQLNTGIGAIANILGIGGIVALVVCLGTLSGGGFAVLGIGLSETLEITDPWIALGFITGVAAAGWVVLPALLAAIVWGVLAAVGIGGSVRVWIHGPNQ</sequence>
<protein>
    <submittedName>
        <fullName evidence="2">Uncharacterized protein</fullName>
    </submittedName>
</protein>
<feature type="transmembrane region" description="Helical" evidence="1">
    <location>
        <begin position="153"/>
        <end position="172"/>
    </location>
</feature>
<reference evidence="2 3" key="1">
    <citation type="journal article" date="2013" name="PLoS ONE">
        <title>Assembly-driven community genomics of a hypersaline microbial ecosystem.</title>
        <authorList>
            <person name="Podell S."/>
            <person name="Ugalde J.A."/>
            <person name="Narasingarao P."/>
            <person name="Banfield J.F."/>
            <person name="Heidelberg K.B."/>
            <person name="Allen E.E."/>
        </authorList>
    </citation>
    <scope>NUCLEOTIDE SEQUENCE [LARGE SCALE GENOMIC DNA]</scope>
    <source>
        <strain evidence="3">J07HQW1</strain>
    </source>
</reference>
<keyword evidence="1" id="KW-1133">Transmembrane helix</keyword>
<feature type="transmembrane region" description="Helical" evidence="1">
    <location>
        <begin position="130"/>
        <end position="147"/>
    </location>
</feature>
<dbReference type="EMBL" id="KE356560">
    <property type="protein sequence ID" value="ERG91093.1"/>
    <property type="molecule type" value="Genomic_DNA"/>
</dbReference>